<evidence type="ECO:0000313" key="2">
    <source>
        <dbReference type="EMBL" id="GFQ83088.1"/>
    </source>
</evidence>
<keyword evidence="1" id="KW-0472">Membrane</keyword>
<protein>
    <submittedName>
        <fullName evidence="2">Uncharacterized protein</fullName>
    </submittedName>
</protein>
<name>A0A8X6KUQ6_TRICU</name>
<feature type="transmembrane region" description="Helical" evidence="1">
    <location>
        <begin position="144"/>
        <end position="173"/>
    </location>
</feature>
<gene>
    <name evidence="2" type="ORF">TNCT_242781</name>
</gene>
<dbReference type="EMBL" id="BMAO01002758">
    <property type="protein sequence ID" value="GFQ83088.1"/>
    <property type="molecule type" value="Genomic_DNA"/>
</dbReference>
<feature type="transmembrane region" description="Helical" evidence="1">
    <location>
        <begin position="15"/>
        <end position="36"/>
    </location>
</feature>
<dbReference type="Proteomes" id="UP000887116">
    <property type="component" value="Unassembled WGS sequence"/>
</dbReference>
<proteinExistence type="predicted"/>
<keyword evidence="3" id="KW-1185">Reference proteome</keyword>
<reference evidence="2" key="1">
    <citation type="submission" date="2020-07" db="EMBL/GenBank/DDBJ databases">
        <title>Multicomponent nature underlies the extraordinary mechanical properties of spider dragline silk.</title>
        <authorList>
            <person name="Kono N."/>
            <person name="Nakamura H."/>
            <person name="Mori M."/>
            <person name="Yoshida Y."/>
            <person name="Ohtoshi R."/>
            <person name="Malay A.D."/>
            <person name="Moran D.A.P."/>
            <person name="Tomita M."/>
            <person name="Numata K."/>
            <person name="Arakawa K."/>
        </authorList>
    </citation>
    <scope>NUCLEOTIDE SEQUENCE</scope>
</reference>
<feature type="transmembrane region" description="Helical" evidence="1">
    <location>
        <begin position="81"/>
        <end position="98"/>
    </location>
</feature>
<dbReference type="AlphaFoldDB" id="A0A8X6KUQ6"/>
<evidence type="ECO:0000256" key="1">
    <source>
        <dbReference type="SAM" id="Phobius"/>
    </source>
</evidence>
<accession>A0A8X6KUQ6</accession>
<sequence>MSFVKNVDYAEPQCIGLNIQAVVLIANLFIYLRLVFSRMRNFTVFKQEVMNQNVLHGLLLVLCCCLYVGAALLLFRFNPEAPILLSWLLFGLYVFIILEHKQFFLQEVMTWEQFLGFLFALCCFYVGISIFLSSDLHTSSRVAFLLRLCTSLLGTLMCIVFYFAAFPVTSNWIDIFKKKRF</sequence>
<feature type="transmembrane region" description="Helical" evidence="1">
    <location>
        <begin position="110"/>
        <end position="132"/>
    </location>
</feature>
<evidence type="ECO:0000313" key="3">
    <source>
        <dbReference type="Proteomes" id="UP000887116"/>
    </source>
</evidence>
<organism evidence="2 3">
    <name type="scientific">Trichonephila clavata</name>
    <name type="common">Joro spider</name>
    <name type="synonym">Nephila clavata</name>
    <dbReference type="NCBI Taxonomy" id="2740835"/>
    <lineage>
        <taxon>Eukaryota</taxon>
        <taxon>Metazoa</taxon>
        <taxon>Ecdysozoa</taxon>
        <taxon>Arthropoda</taxon>
        <taxon>Chelicerata</taxon>
        <taxon>Arachnida</taxon>
        <taxon>Araneae</taxon>
        <taxon>Araneomorphae</taxon>
        <taxon>Entelegynae</taxon>
        <taxon>Araneoidea</taxon>
        <taxon>Nephilidae</taxon>
        <taxon>Trichonephila</taxon>
    </lineage>
</organism>
<feature type="transmembrane region" description="Helical" evidence="1">
    <location>
        <begin position="57"/>
        <end position="75"/>
    </location>
</feature>
<comment type="caution">
    <text evidence="2">The sequence shown here is derived from an EMBL/GenBank/DDBJ whole genome shotgun (WGS) entry which is preliminary data.</text>
</comment>
<keyword evidence="1" id="KW-1133">Transmembrane helix</keyword>
<keyword evidence="1" id="KW-0812">Transmembrane</keyword>